<comment type="caution">
    <text evidence="8">The sequence shown here is derived from an EMBL/GenBank/DDBJ whole genome shotgun (WGS) entry which is preliminary data.</text>
</comment>
<dbReference type="GO" id="GO:0009247">
    <property type="term" value="P:glycolipid biosynthetic process"/>
    <property type="evidence" value="ECO:0007669"/>
    <property type="project" value="UniProtKB-ARBA"/>
</dbReference>
<evidence type="ECO:0000256" key="7">
    <source>
        <dbReference type="SAM" id="Phobius"/>
    </source>
</evidence>
<reference evidence="8" key="1">
    <citation type="journal article" date="2014" name="Int. J. Syst. Evol. Microbiol.">
        <title>Complete genome sequence of Corynebacterium casei LMG S-19264T (=DSM 44701T), isolated from a smear-ripened cheese.</title>
        <authorList>
            <consortium name="US DOE Joint Genome Institute (JGI-PGF)"/>
            <person name="Walter F."/>
            <person name="Albersmeier A."/>
            <person name="Kalinowski J."/>
            <person name="Ruckert C."/>
        </authorList>
    </citation>
    <scope>NUCLEOTIDE SEQUENCE</scope>
    <source>
        <strain evidence="8">CGMCC 1.15958</strain>
    </source>
</reference>
<keyword evidence="5 7" id="KW-0472">Membrane</keyword>
<dbReference type="Proteomes" id="UP000609064">
    <property type="component" value="Unassembled WGS sequence"/>
</dbReference>
<proteinExistence type="predicted"/>
<evidence type="ECO:0000313" key="8">
    <source>
        <dbReference type="EMBL" id="GGD50166.1"/>
    </source>
</evidence>
<keyword evidence="6" id="KW-0012">Acyltransferase</keyword>
<dbReference type="Pfam" id="PF03279">
    <property type="entry name" value="Lip_A_acyltrans"/>
    <property type="match status" value="1"/>
</dbReference>
<comment type="subcellular location">
    <subcellularLocation>
        <location evidence="1">Cell inner membrane</location>
    </subcellularLocation>
</comment>
<evidence type="ECO:0000313" key="9">
    <source>
        <dbReference type="Proteomes" id="UP000609064"/>
    </source>
</evidence>
<keyword evidence="7" id="KW-0812">Transmembrane</keyword>
<dbReference type="RefSeq" id="WP_188765221.1">
    <property type="nucleotide sequence ID" value="NZ_BMKK01000002.1"/>
</dbReference>
<dbReference type="GO" id="GO:0016746">
    <property type="term" value="F:acyltransferase activity"/>
    <property type="evidence" value="ECO:0007669"/>
    <property type="project" value="UniProtKB-KW"/>
</dbReference>
<feature type="transmembrane region" description="Helical" evidence="7">
    <location>
        <begin position="12"/>
        <end position="39"/>
    </location>
</feature>
<organism evidence="8 9">
    <name type="scientific">Emticicia aquatilis</name>
    <dbReference type="NCBI Taxonomy" id="1537369"/>
    <lineage>
        <taxon>Bacteria</taxon>
        <taxon>Pseudomonadati</taxon>
        <taxon>Bacteroidota</taxon>
        <taxon>Cytophagia</taxon>
        <taxon>Cytophagales</taxon>
        <taxon>Leadbetterellaceae</taxon>
        <taxon>Emticicia</taxon>
    </lineage>
</organism>
<protein>
    <submittedName>
        <fullName evidence="8">Acetyltransferase</fullName>
    </submittedName>
</protein>
<dbReference type="PANTHER" id="PTHR30606:SF10">
    <property type="entry name" value="PHOSPHATIDYLINOSITOL MANNOSIDE ACYLTRANSFERASE"/>
    <property type="match status" value="1"/>
</dbReference>
<keyword evidence="2" id="KW-1003">Cell membrane</keyword>
<name>A0A916YMQ2_9BACT</name>
<gene>
    <name evidence="8" type="ORF">GCM10011514_12990</name>
</gene>
<dbReference type="AlphaFoldDB" id="A0A916YMQ2"/>
<dbReference type="EMBL" id="BMKK01000002">
    <property type="protein sequence ID" value="GGD50166.1"/>
    <property type="molecule type" value="Genomic_DNA"/>
</dbReference>
<keyword evidence="9" id="KW-1185">Reference proteome</keyword>
<evidence type="ECO:0000256" key="2">
    <source>
        <dbReference type="ARBA" id="ARBA00022475"/>
    </source>
</evidence>
<keyword evidence="3" id="KW-0997">Cell inner membrane</keyword>
<dbReference type="PANTHER" id="PTHR30606">
    <property type="entry name" value="LIPID A BIOSYNTHESIS LAUROYL ACYLTRANSFERASE"/>
    <property type="match status" value="1"/>
</dbReference>
<dbReference type="GO" id="GO:0005886">
    <property type="term" value="C:plasma membrane"/>
    <property type="evidence" value="ECO:0007669"/>
    <property type="project" value="UniProtKB-SubCell"/>
</dbReference>
<accession>A0A916YMQ2</accession>
<keyword evidence="4" id="KW-0808">Transferase</keyword>
<dbReference type="CDD" id="cd07984">
    <property type="entry name" value="LPLAT_LABLAT-like"/>
    <property type="match status" value="1"/>
</dbReference>
<keyword evidence="7" id="KW-1133">Transmembrane helix</keyword>
<dbReference type="InterPro" id="IPR004960">
    <property type="entry name" value="LipA_acyltrans"/>
</dbReference>
<sequence>MKRIGFYIALPFIYSISYLPFSILYLISDFLYMIVYYGIGYRKSVVRQNLQRSFPEKSTEELLKIEKDFYRYIVDFFLEMLKCVTISQAELKKRWSIQNDAILDELLAEKRNIIVTAGHFGNHELANLALSFLIKYRVKAVYRPLNNKYFDDFFKNFRERYGSIMISMANASKEIAQPENFNYAFFLVNDQSPPPERSYWTTFLNQETGFFTGIDRFARQYDMPVVYMCIDRYARGKYKVNVELITKTPNALPEGELLEIHARKLERDIKANPSIWFWSHKRWKYTKVNGEIVPVSYKK</sequence>
<evidence type="ECO:0000256" key="1">
    <source>
        <dbReference type="ARBA" id="ARBA00004533"/>
    </source>
</evidence>
<evidence type="ECO:0000256" key="5">
    <source>
        <dbReference type="ARBA" id="ARBA00023136"/>
    </source>
</evidence>
<reference evidence="8" key="2">
    <citation type="submission" date="2020-09" db="EMBL/GenBank/DDBJ databases">
        <authorList>
            <person name="Sun Q."/>
            <person name="Zhou Y."/>
        </authorList>
    </citation>
    <scope>NUCLEOTIDE SEQUENCE</scope>
    <source>
        <strain evidence="8">CGMCC 1.15958</strain>
    </source>
</reference>
<evidence type="ECO:0000256" key="4">
    <source>
        <dbReference type="ARBA" id="ARBA00022679"/>
    </source>
</evidence>
<evidence type="ECO:0000256" key="3">
    <source>
        <dbReference type="ARBA" id="ARBA00022519"/>
    </source>
</evidence>
<evidence type="ECO:0000256" key="6">
    <source>
        <dbReference type="ARBA" id="ARBA00023315"/>
    </source>
</evidence>